<evidence type="ECO:0000256" key="5">
    <source>
        <dbReference type="ARBA" id="ARBA00022967"/>
    </source>
</evidence>
<feature type="transmembrane region" description="Helical" evidence="8">
    <location>
        <begin position="31"/>
        <end position="49"/>
    </location>
</feature>
<dbReference type="InterPro" id="IPR059000">
    <property type="entry name" value="ATPase_P-type_domA"/>
</dbReference>
<evidence type="ECO:0000256" key="4">
    <source>
        <dbReference type="ARBA" id="ARBA00022723"/>
    </source>
</evidence>
<dbReference type="PRINTS" id="PR00941">
    <property type="entry name" value="CDATPASE"/>
</dbReference>
<keyword evidence="8" id="KW-0067">ATP-binding</keyword>
<comment type="caution">
    <text evidence="11">The sequence shown here is derived from an EMBL/GenBank/DDBJ whole genome shotgun (WGS) entry which is preliminary data.</text>
</comment>
<dbReference type="InterPro" id="IPR023299">
    <property type="entry name" value="ATPase_P-typ_cyto_dom_N"/>
</dbReference>
<dbReference type="PANTHER" id="PTHR48085:SF5">
    <property type="entry name" value="CADMIUM_ZINC-TRANSPORTING ATPASE HMA4-RELATED"/>
    <property type="match status" value="1"/>
</dbReference>
<reference evidence="11 12" key="1">
    <citation type="submission" date="2024-10" db="EMBL/GenBank/DDBJ databases">
        <authorList>
            <person name="Riesco R."/>
        </authorList>
    </citation>
    <scope>NUCLEOTIDE SEQUENCE [LARGE SCALE GENOMIC DNA]</scope>
    <source>
        <strain evidence="11 12">NCIMB 15450</strain>
    </source>
</reference>
<keyword evidence="7 8" id="KW-0472">Membrane</keyword>
<dbReference type="InterPro" id="IPR008250">
    <property type="entry name" value="ATPase_P-typ_transduc_dom_A_sf"/>
</dbReference>
<feature type="region of interest" description="Disordered" evidence="9">
    <location>
        <begin position="1"/>
        <end position="21"/>
    </location>
</feature>
<evidence type="ECO:0000256" key="9">
    <source>
        <dbReference type="SAM" id="MobiDB-lite"/>
    </source>
</evidence>
<dbReference type="RefSeq" id="WP_395127609.1">
    <property type="nucleotide sequence ID" value="NZ_JBIMSN010000012.1"/>
</dbReference>
<evidence type="ECO:0000313" key="12">
    <source>
        <dbReference type="Proteomes" id="UP001609219"/>
    </source>
</evidence>
<feature type="domain" description="P-type ATPase A" evidence="10">
    <location>
        <begin position="138"/>
        <end position="238"/>
    </location>
</feature>
<dbReference type="InterPro" id="IPR023298">
    <property type="entry name" value="ATPase_P-typ_TM_dom_sf"/>
</dbReference>
<proteinExistence type="inferred from homology"/>
<dbReference type="Gene3D" id="2.70.150.10">
    <property type="entry name" value="Calcium-transporting ATPase, cytoplasmic transduction domain A"/>
    <property type="match status" value="1"/>
</dbReference>
<dbReference type="CDD" id="cd02079">
    <property type="entry name" value="P-type_ATPase_HM"/>
    <property type="match status" value="1"/>
</dbReference>
<feature type="transmembrane region" description="Helical" evidence="8">
    <location>
        <begin position="55"/>
        <end position="73"/>
    </location>
</feature>
<evidence type="ECO:0000256" key="6">
    <source>
        <dbReference type="ARBA" id="ARBA00022989"/>
    </source>
</evidence>
<dbReference type="SUPFAM" id="SSF81660">
    <property type="entry name" value="Metal cation-transporting ATPase, ATP-binding domain N"/>
    <property type="match status" value="1"/>
</dbReference>
<dbReference type="PANTHER" id="PTHR48085">
    <property type="entry name" value="CADMIUM/ZINC-TRANSPORTING ATPASE HMA2-RELATED"/>
    <property type="match status" value="1"/>
</dbReference>
<dbReference type="InterPro" id="IPR018303">
    <property type="entry name" value="ATPase_P-typ_P_site"/>
</dbReference>
<accession>A0ABW7JXX4</accession>
<feature type="transmembrane region" description="Helical" evidence="8">
    <location>
        <begin position="85"/>
        <end position="101"/>
    </location>
</feature>
<dbReference type="PROSITE" id="PS00154">
    <property type="entry name" value="ATPASE_E1_E2"/>
    <property type="match status" value="1"/>
</dbReference>
<gene>
    <name evidence="11" type="ORF">ACHIRB_03170</name>
</gene>
<keyword evidence="4 8" id="KW-0479">Metal-binding</keyword>
<dbReference type="SUPFAM" id="SSF56784">
    <property type="entry name" value="HAD-like"/>
    <property type="match status" value="1"/>
</dbReference>
<evidence type="ECO:0000259" key="10">
    <source>
        <dbReference type="Pfam" id="PF00122"/>
    </source>
</evidence>
<dbReference type="NCBIfam" id="TIGR01494">
    <property type="entry name" value="ATPase_P-type"/>
    <property type="match status" value="1"/>
</dbReference>
<name>A0ABW7JXX4_9NOCA</name>
<evidence type="ECO:0000256" key="1">
    <source>
        <dbReference type="ARBA" id="ARBA00004651"/>
    </source>
</evidence>
<dbReference type="Gene3D" id="3.40.1110.10">
    <property type="entry name" value="Calcium-transporting ATPase, cytoplasmic domain N"/>
    <property type="match status" value="1"/>
</dbReference>
<dbReference type="PRINTS" id="PR00119">
    <property type="entry name" value="CATATPASE"/>
</dbReference>
<dbReference type="EMBL" id="JBIMSN010000012">
    <property type="protein sequence ID" value="MFH5227592.1"/>
    <property type="molecule type" value="Genomic_DNA"/>
</dbReference>
<evidence type="ECO:0000256" key="8">
    <source>
        <dbReference type="RuleBase" id="RU362081"/>
    </source>
</evidence>
<dbReference type="SFLD" id="SFLDS00003">
    <property type="entry name" value="Haloacid_Dehalogenase"/>
    <property type="match status" value="1"/>
</dbReference>
<comment type="similarity">
    <text evidence="2 8">Belongs to the cation transport ATPase (P-type) (TC 3.A.3) family. Type IB subfamily.</text>
</comment>
<evidence type="ECO:0000256" key="7">
    <source>
        <dbReference type="ARBA" id="ARBA00023136"/>
    </source>
</evidence>
<dbReference type="InterPro" id="IPR027256">
    <property type="entry name" value="P-typ_ATPase_IB"/>
</dbReference>
<keyword evidence="8" id="KW-0547">Nucleotide-binding</keyword>
<keyword evidence="5" id="KW-1278">Translocase</keyword>
<feature type="transmembrane region" description="Helical" evidence="8">
    <location>
        <begin position="288"/>
        <end position="313"/>
    </location>
</feature>
<feature type="transmembrane region" description="Helical" evidence="8">
    <location>
        <begin position="586"/>
        <end position="613"/>
    </location>
</feature>
<dbReference type="InterPro" id="IPR001757">
    <property type="entry name" value="P_typ_ATPase"/>
</dbReference>
<comment type="subcellular location">
    <subcellularLocation>
        <location evidence="1">Cell membrane</location>
        <topology evidence="1">Multi-pass membrane protein</topology>
    </subcellularLocation>
</comment>
<dbReference type="Pfam" id="PF00702">
    <property type="entry name" value="Hydrolase"/>
    <property type="match status" value="1"/>
</dbReference>
<dbReference type="InterPro" id="IPR044492">
    <property type="entry name" value="P_typ_ATPase_HD_dom"/>
</dbReference>
<dbReference type="Pfam" id="PF00122">
    <property type="entry name" value="E1-E2_ATPase"/>
    <property type="match status" value="1"/>
</dbReference>
<dbReference type="SUPFAM" id="SSF81665">
    <property type="entry name" value="Calcium ATPase, transmembrane domain M"/>
    <property type="match status" value="1"/>
</dbReference>
<evidence type="ECO:0000256" key="2">
    <source>
        <dbReference type="ARBA" id="ARBA00006024"/>
    </source>
</evidence>
<dbReference type="NCBIfam" id="TIGR01525">
    <property type="entry name" value="ATPase-IB_hvy"/>
    <property type="match status" value="1"/>
</dbReference>
<evidence type="ECO:0000313" key="11">
    <source>
        <dbReference type="EMBL" id="MFH5227592.1"/>
    </source>
</evidence>
<keyword evidence="12" id="KW-1185">Reference proteome</keyword>
<protein>
    <submittedName>
        <fullName evidence="11">Heavy metal translocating P-type ATPase</fullName>
    </submittedName>
</protein>
<dbReference type="Gene3D" id="3.40.50.1000">
    <property type="entry name" value="HAD superfamily/HAD-like"/>
    <property type="match status" value="1"/>
</dbReference>
<keyword evidence="8" id="KW-1003">Cell membrane</keyword>
<dbReference type="InterPro" id="IPR051014">
    <property type="entry name" value="Cation_Transport_ATPase_IB"/>
</dbReference>
<dbReference type="Proteomes" id="UP001609219">
    <property type="component" value="Unassembled WGS sequence"/>
</dbReference>
<keyword evidence="3 8" id="KW-0812">Transmembrane</keyword>
<organism evidence="11 12">
    <name type="scientific">Antrihabitans spumae</name>
    <dbReference type="NCBI Taxonomy" id="3373370"/>
    <lineage>
        <taxon>Bacteria</taxon>
        <taxon>Bacillati</taxon>
        <taxon>Actinomycetota</taxon>
        <taxon>Actinomycetes</taxon>
        <taxon>Mycobacteriales</taxon>
        <taxon>Nocardiaceae</taxon>
        <taxon>Antrihabitans</taxon>
    </lineage>
</organism>
<sequence length="651" mass="67466">MSDACGCGHDEPRPEGEEEREPEKLWQITEIRAAAVAGVLLAVGLIVEWTGGPRLVALTVFSLALFVAGYTFVPSTLKRLVQGKIGVGTLMTIAAVGAVLLGKVEEAAMLAFLFAISEGLEEYSVTRTRRGLRALLSLVPATATVIRDGREQTVPPAELRLGEMMIVKPGERIATDGTIATGRTALDVSAITGESVPVEAGPGDEVFAGSINGTGVLEITVTADAQDNSLAKIVRIVEAEQSRKGEAQRLADKVAKPLVPAILVIAAVIAAVGSLLGEPRVWIERALVVLVAASPCALAIAVPVTVFAAVGAASKLGVLVKGGAALEALGRIRGIALDKTGTLTRNRPTVIDIATTAGATRDEVLAVAAALEARSEHPLAKAILAAVDDYAPAENVEAVTSAGLTGYLDGRAVRLGRPGWIEPGPLAADVERMQQAGATAVLIERDGVVIGAVAVRDELRPEAAEVVAGLRRDGYHVAMLTGDNERTARALAADVGIDEVHADLRPEDKARIIGELRTTRPTAMVGDGVNDAPALATADLGIAMGAMGTDVAIETADVALMGEDLRHLPQALAHARRSRAIMLQNVGLSLAIITVLMPLALFGVLGLAAVVLVHEVAEIVVIANGVRAGRAQPLTTGSVRALKTEKLEARA</sequence>
<dbReference type="NCBIfam" id="TIGR01512">
    <property type="entry name" value="ATPase-IB2_Cd"/>
    <property type="match status" value="1"/>
</dbReference>
<dbReference type="SUPFAM" id="SSF81653">
    <property type="entry name" value="Calcium ATPase, transduction domain A"/>
    <property type="match status" value="1"/>
</dbReference>
<dbReference type="InterPro" id="IPR023214">
    <property type="entry name" value="HAD_sf"/>
</dbReference>
<dbReference type="SFLD" id="SFLDG00002">
    <property type="entry name" value="C1.7:_P-type_atpase_like"/>
    <property type="match status" value="1"/>
</dbReference>
<feature type="transmembrane region" description="Helical" evidence="8">
    <location>
        <begin position="258"/>
        <end position="276"/>
    </location>
</feature>
<keyword evidence="6 8" id="KW-1133">Transmembrane helix</keyword>
<evidence type="ECO:0000256" key="3">
    <source>
        <dbReference type="ARBA" id="ARBA00022692"/>
    </source>
</evidence>
<dbReference type="SFLD" id="SFLDF00027">
    <property type="entry name" value="p-type_atpase"/>
    <property type="match status" value="1"/>
</dbReference>
<dbReference type="InterPro" id="IPR036412">
    <property type="entry name" value="HAD-like_sf"/>
</dbReference>